<evidence type="ECO:0000313" key="2">
    <source>
        <dbReference type="EMBL" id="OYX30377.1"/>
    </source>
</evidence>
<dbReference type="Proteomes" id="UP000215595">
    <property type="component" value="Unassembled WGS sequence"/>
</dbReference>
<protein>
    <submittedName>
        <fullName evidence="2">Uncharacterized protein</fullName>
    </submittedName>
</protein>
<dbReference type="AlphaFoldDB" id="A0A258FDS6"/>
<reference evidence="2 3" key="1">
    <citation type="submission" date="2017-03" db="EMBL/GenBank/DDBJ databases">
        <title>Lifting the veil on microbial sulfur biogeochemistry in mining wastewaters.</title>
        <authorList>
            <person name="Kantor R.S."/>
            <person name="Colenbrander Nelson T."/>
            <person name="Marshall S."/>
            <person name="Bennett D."/>
            <person name="Apte S."/>
            <person name="Camacho D."/>
            <person name="Thomas B.C."/>
            <person name="Warren L.A."/>
            <person name="Banfield J.F."/>
        </authorList>
    </citation>
    <scope>NUCLEOTIDE SEQUENCE [LARGE SCALE GENOMIC DNA]</scope>
    <source>
        <strain evidence="2">32-69-9</strain>
    </source>
</reference>
<sequence length="273" mass="29907">MSELYDPREWEDDDQTPTRAVWHDAQPDTRQRGPQNPGRPPAPRGGYRIRSDETWARARDAYLAGETAEEVAFRFDLTLGSLRHRARQEGWRRADQDDPEWGYRSARGASLLEPGEGRVDDRWGHIGDDEGYAELAERALFQLRRAMAQGRGGAAASWMRVHDRLTARAELEEAREARKATQAAEAARLVAERAAAEVRAATAARAEANHALIRDLGTAARQSASVAPGDAVARAALDAELDRLSRASDALDAAAISHVSDGSHAVSEQEGDP</sequence>
<evidence type="ECO:0000256" key="1">
    <source>
        <dbReference type="SAM" id="MobiDB-lite"/>
    </source>
</evidence>
<proteinExistence type="predicted"/>
<gene>
    <name evidence="2" type="ORF">B7Z01_14485</name>
</gene>
<organism evidence="2 3">
    <name type="scientific">Brevundimonas subvibrioides</name>
    <dbReference type="NCBI Taxonomy" id="74313"/>
    <lineage>
        <taxon>Bacteria</taxon>
        <taxon>Pseudomonadati</taxon>
        <taxon>Pseudomonadota</taxon>
        <taxon>Alphaproteobacteria</taxon>
        <taxon>Caulobacterales</taxon>
        <taxon>Caulobacteraceae</taxon>
        <taxon>Brevundimonas</taxon>
    </lineage>
</organism>
<evidence type="ECO:0000313" key="3">
    <source>
        <dbReference type="Proteomes" id="UP000215595"/>
    </source>
</evidence>
<feature type="region of interest" description="Disordered" evidence="1">
    <location>
        <begin position="1"/>
        <end position="51"/>
    </location>
</feature>
<feature type="compositionally biased region" description="Basic and acidic residues" evidence="1">
    <location>
        <begin position="21"/>
        <end position="31"/>
    </location>
</feature>
<accession>A0A258FDS6</accession>
<comment type="caution">
    <text evidence="2">The sequence shown here is derived from an EMBL/GenBank/DDBJ whole genome shotgun (WGS) entry which is preliminary data.</text>
</comment>
<name>A0A258FDS6_9CAUL</name>
<dbReference type="EMBL" id="NCEB01000045">
    <property type="protein sequence ID" value="OYX30377.1"/>
    <property type="molecule type" value="Genomic_DNA"/>
</dbReference>